<protein>
    <submittedName>
        <fullName evidence="1">Uncharacterized protein</fullName>
    </submittedName>
</protein>
<gene>
    <name evidence="1" type="ORF">L2E82_14914</name>
</gene>
<organism evidence="1 2">
    <name type="scientific">Cichorium intybus</name>
    <name type="common">Chicory</name>
    <dbReference type="NCBI Taxonomy" id="13427"/>
    <lineage>
        <taxon>Eukaryota</taxon>
        <taxon>Viridiplantae</taxon>
        <taxon>Streptophyta</taxon>
        <taxon>Embryophyta</taxon>
        <taxon>Tracheophyta</taxon>
        <taxon>Spermatophyta</taxon>
        <taxon>Magnoliopsida</taxon>
        <taxon>eudicotyledons</taxon>
        <taxon>Gunneridae</taxon>
        <taxon>Pentapetalae</taxon>
        <taxon>asterids</taxon>
        <taxon>campanulids</taxon>
        <taxon>Asterales</taxon>
        <taxon>Asteraceae</taxon>
        <taxon>Cichorioideae</taxon>
        <taxon>Cichorieae</taxon>
        <taxon>Cichoriinae</taxon>
        <taxon>Cichorium</taxon>
    </lineage>
</organism>
<dbReference type="Proteomes" id="UP001055811">
    <property type="component" value="Linkage Group LG03"/>
</dbReference>
<reference evidence="2" key="1">
    <citation type="journal article" date="2022" name="Mol. Ecol. Resour.">
        <title>The genomes of chicory, endive, great burdock and yacon provide insights into Asteraceae palaeo-polyploidization history and plant inulin production.</title>
        <authorList>
            <person name="Fan W."/>
            <person name="Wang S."/>
            <person name="Wang H."/>
            <person name="Wang A."/>
            <person name="Jiang F."/>
            <person name="Liu H."/>
            <person name="Zhao H."/>
            <person name="Xu D."/>
            <person name="Zhang Y."/>
        </authorList>
    </citation>
    <scope>NUCLEOTIDE SEQUENCE [LARGE SCALE GENOMIC DNA]</scope>
    <source>
        <strain evidence="2">cv. Punajuju</strain>
    </source>
</reference>
<proteinExistence type="predicted"/>
<sequence length="77" mass="8441">MTVEDAQGREAPIQRLADSIAGPFVYTVMTLSAATFALWYYVEVHVFPDVLLNDISGPMENPLLLSLKLSTDVLVVS</sequence>
<keyword evidence="2" id="KW-1185">Reference proteome</keyword>
<accession>A0ACB9F1A9</accession>
<comment type="caution">
    <text evidence="1">The sequence shown here is derived from an EMBL/GenBank/DDBJ whole genome shotgun (WGS) entry which is preliminary data.</text>
</comment>
<dbReference type="EMBL" id="CM042011">
    <property type="protein sequence ID" value="KAI3764897.1"/>
    <property type="molecule type" value="Genomic_DNA"/>
</dbReference>
<name>A0ACB9F1A9_CICIN</name>
<evidence type="ECO:0000313" key="1">
    <source>
        <dbReference type="EMBL" id="KAI3764897.1"/>
    </source>
</evidence>
<reference evidence="1 2" key="2">
    <citation type="journal article" date="2022" name="Mol. Ecol. Resour.">
        <title>The genomes of chicory, endive, great burdock and yacon provide insights into Asteraceae paleo-polyploidization history and plant inulin production.</title>
        <authorList>
            <person name="Fan W."/>
            <person name="Wang S."/>
            <person name="Wang H."/>
            <person name="Wang A."/>
            <person name="Jiang F."/>
            <person name="Liu H."/>
            <person name="Zhao H."/>
            <person name="Xu D."/>
            <person name="Zhang Y."/>
        </authorList>
    </citation>
    <scope>NUCLEOTIDE SEQUENCE [LARGE SCALE GENOMIC DNA]</scope>
    <source>
        <strain evidence="2">cv. Punajuju</strain>
        <tissue evidence="1">Leaves</tissue>
    </source>
</reference>
<evidence type="ECO:0000313" key="2">
    <source>
        <dbReference type="Proteomes" id="UP001055811"/>
    </source>
</evidence>